<keyword evidence="4" id="KW-1185">Reference proteome</keyword>
<organism evidence="3 4">
    <name type="scientific">Devosia neptuniae</name>
    <dbReference type="NCBI Taxonomy" id="191302"/>
    <lineage>
        <taxon>Bacteria</taxon>
        <taxon>Pseudomonadati</taxon>
        <taxon>Pseudomonadota</taxon>
        <taxon>Alphaproteobacteria</taxon>
        <taxon>Hyphomicrobiales</taxon>
        <taxon>Devosiaceae</taxon>
        <taxon>Devosia</taxon>
    </lineage>
</organism>
<reference evidence="3 4" key="1">
    <citation type="submission" date="2022-09" db="EMBL/GenBank/DDBJ databases">
        <title>Interaction between co-microsymbionts with complementary sets of symbiotic genes in legume-rhizobium systems.</title>
        <authorList>
            <person name="Safronova V."/>
            <person name="Sazanova A."/>
            <person name="Afonin A."/>
            <person name="Chirak E."/>
        </authorList>
    </citation>
    <scope>NUCLEOTIDE SEQUENCE [LARGE SCALE GENOMIC DNA]</scope>
    <source>
        <strain evidence="3 4">A18/4-1</strain>
    </source>
</reference>
<evidence type="ECO:0000313" key="4">
    <source>
        <dbReference type="Proteomes" id="UP001061862"/>
    </source>
</evidence>
<protein>
    <recommendedName>
        <fullName evidence="5">Inner membrane protein</fullName>
    </recommendedName>
</protein>
<dbReference type="RefSeq" id="WP_262171024.1">
    <property type="nucleotide sequence ID" value="NZ_CP104965.1"/>
</dbReference>
<evidence type="ECO:0000256" key="1">
    <source>
        <dbReference type="SAM" id="Coils"/>
    </source>
</evidence>
<accession>A0ABY6CGX2</accession>
<dbReference type="Gene3D" id="1.20.5.340">
    <property type="match status" value="1"/>
</dbReference>
<gene>
    <name evidence="3" type="ORF">N8A98_09875</name>
</gene>
<sequence length="419" mass="42562">MADPKGNDPKATQGKAADNPAVAKPEPAKSGPVRPPVLDLQARETGAGAKKPEPPREAADKPAAESVRETPKPSASAPPPPRASSPVLPAIAGGVLGLAAAYGLAWFGLWPTTPAPAPAADPRLAQFASAIPELETVTNTTQSELATLTRRVAGLESNGPASSSAEPVDLAPIQTEISALTQRIDTLANAPAAPGDTAAVEGLRTELAGLTTRLDELGARLGSAEANLRNLDTTVSQTTATLAGQPADIGAVLQLPLILSGFESAFSTGRPYETELAALRAAVPDAAIPTSIANAAASGLPRPDVIAQRFADVLPAILAGRPADPAAGWQDGAVDWFRSAIALRPTGEMEGDSPDAIASRLEGAIARRDFAGAKILFDSLPAPMLSAAGDVPALVATQAEAAGFLEQLRAQALAGEVRP</sequence>
<feature type="compositionally biased region" description="Basic and acidic residues" evidence="2">
    <location>
        <begin position="50"/>
        <end position="71"/>
    </location>
</feature>
<evidence type="ECO:0000256" key="2">
    <source>
        <dbReference type="SAM" id="MobiDB-lite"/>
    </source>
</evidence>
<feature type="region of interest" description="Disordered" evidence="2">
    <location>
        <begin position="1"/>
        <end position="85"/>
    </location>
</feature>
<keyword evidence="1" id="KW-0175">Coiled coil</keyword>
<proteinExistence type="predicted"/>
<dbReference type="EMBL" id="CP104965">
    <property type="protein sequence ID" value="UXN71460.1"/>
    <property type="molecule type" value="Genomic_DNA"/>
</dbReference>
<evidence type="ECO:0008006" key="5">
    <source>
        <dbReference type="Google" id="ProtNLM"/>
    </source>
</evidence>
<feature type="coiled-coil region" evidence="1">
    <location>
        <begin position="200"/>
        <end position="234"/>
    </location>
</feature>
<dbReference type="Proteomes" id="UP001061862">
    <property type="component" value="Chromosome"/>
</dbReference>
<evidence type="ECO:0000313" key="3">
    <source>
        <dbReference type="EMBL" id="UXN71460.1"/>
    </source>
</evidence>
<name>A0ABY6CGX2_9HYPH</name>